<dbReference type="SMART" id="SM00387">
    <property type="entry name" value="HATPase_c"/>
    <property type="match status" value="1"/>
</dbReference>
<dbReference type="OrthoDB" id="9797586at2"/>
<dbReference type="AlphaFoldDB" id="D9S236"/>
<keyword evidence="8" id="KW-0902">Two-component regulatory system</keyword>
<dbReference type="Pfam" id="PF02518">
    <property type="entry name" value="HATPase_c"/>
    <property type="match status" value="1"/>
</dbReference>
<evidence type="ECO:0000259" key="9">
    <source>
        <dbReference type="PROSITE" id="PS50109"/>
    </source>
</evidence>
<gene>
    <name evidence="10" type="ordered locus">Toce_0694</name>
</gene>
<dbReference type="GO" id="GO:0000160">
    <property type="term" value="P:phosphorelay signal transduction system"/>
    <property type="evidence" value="ECO:0007669"/>
    <property type="project" value="UniProtKB-KW"/>
</dbReference>
<keyword evidence="6 10" id="KW-0418">Kinase</keyword>
<evidence type="ECO:0000256" key="2">
    <source>
        <dbReference type="ARBA" id="ARBA00012438"/>
    </source>
</evidence>
<keyword evidence="5" id="KW-0547">Nucleotide-binding</keyword>
<dbReference type="RefSeq" id="WP_013275510.1">
    <property type="nucleotide sequence ID" value="NC_014377.1"/>
</dbReference>
<dbReference type="STRING" id="555079.Toce_0694"/>
<evidence type="ECO:0000313" key="10">
    <source>
        <dbReference type="EMBL" id="ADL07463.1"/>
    </source>
</evidence>
<keyword evidence="7" id="KW-0067">ATP-binding</keyword>
<proteinExistence type="predicted"/>
<dbReference type="PANTHER" id="PTHR43065:SF10">
    <property type="entry name" value="PEROXIDE STRESS-ACTIVATED HISTIDINE KINASE MAK3"/>
    <property type="match status" value="1"/>
</dbReference>
<evidence type="ECO:0000256" key="7">
    <source>
        <dbReference type="ARBA" id="ARBA00022840"/>
    </source>
</evidence>
<accession>D9S236</accession>
<dbReference type="GO" id="GO:0004673">
    <property type="term" value="F:protein histidine kinase activity"/>
    <property type="evidence" value="ECO:0007669"/>
    <property type="project" value="UniProtKB-EC"/>
</dbReference>
<sequence length="186" mass="20577">MKELSLHVMDIVENSLNAGATVVEIKIVEDSKKDLLAIEIRDNGMGMDEETAKKALDPFFTSRTTRKVGLGLPLLAQAAKTAGGDVTVHSRPGEGTVVKAWFKKSHIDLQPLGNMAGTVASLVALHPDVDFIYRHVIDGRLFRFHLREIRKRLQDVPVNNPLVVDWIRKFISDNLKEINGGAEGWG</sequence>
<evidence type="ECO:0000313" key="11">
    <source>
        <dbReference type="Proteomes" id="UP000000272"/>
    </source>
</evidence>
<reference evidence="10 11" key="1">
    <citation type="journal article" date="2010" name="Stand. Genomic Sci.">
        <title>Complete genome sequence of Thermosediminibacter oceani type strain (JW/IW-1228P).</title>
        <authorList>
            <person name="Pitluck S."/>
            <person name="Yasawong M."/>
            <person name="Munk C."/>
            <person name="Nolan M."/>
            <person name="Lapidus A."/>
            <person name="Lucas S."/>
            <person name="Glavina Del Rio T."/>
            <person name="Tice H."/>
            <person name="Cheng J.F."/>
            <person name="Bruce D."/>
            <person name="Detter C."/>
            <person name="Tapia R."/>
            <person name="Han C."/>
            <person name="Goodwin L."/>
            <person name="Liolios K."/>
            <person name="Ivanova N."/>
            <person name="Mavromatis K."/>
            <person name="Mikhailova N."/>
            <person name="Pati A."/>
            <person name="Chen A."/>
            <person name="Palaniappan K."/>
            <person name="Land M."/>
            <person name="Hauser L."/>
            <person name="Chang Y.J."/>
            <person name="Jeffries C.D."/>
            <person name="Rohde M."/>
            <person name="Spring S."/>
            <person name="Sikorski J."/>
            <person name="Goker M."/>
            <person name="Woyke T."/>
            <person name="Bristow J."/>
            <person name="Eisen J.A."/>
            <person name="Markowitz V."/>
            <person name="Hugenholtz P."/>
            <person name="Kyrpides N.C."/>
            <person name="Klenk H.P."/>
        </authorList>
    </citation>
    <scope>NUCLEOTIDE SEQUENCE [LARGE SCALE GENOMIC DNA]</scope>
    <source>
        <strain evidence="11">ATCC BAA-1034 / DSM 16646 / JW/IW-1228P</strain>
    </source>
</reference>
<dbReference type="GO" id="GO:0005524">
    <property type="term" value="F:ATP binding"/>
    <property type="evidence" value="ECO:0007669"/>
    <property type="project" value="UniProtKB-KW"/>
</dbReference>
<dbReference type="EC" id="2.7.13.3" evidence="2"/>
<dbReference type="PANTHER" id="PTHR43065">
    <property type="entry name" value="SENSOR HISTIDINE KINASE"/>
    <property type="match status" value="1"/>
</dbReference>
<evidence type="ECO:0000256" key="3">
    <source>
        <dbReference type="ARBA" id="ARBA00022553"/>
    </source>
</evidence>
<dbReference type="PROSITE" id="PS50109">
    <property type="entry name" value="HIS_KIN"/>
    <property type="match status" value="1"/>
</dbReference>
<evidence type="ECO:0000256" key="5">
    <source>
        <dbReference type="ARBA" id="ARBA00022741"/>
    </source>
</evidence>
<dbReference type="SUPFAM" id="SSF55874">
    <property type="entry name" value="ATPase domain of HSP90 chaperone/DNA topoisomerase II/histidine kinase"/>
    <property type="match status" value="1"/>
</dbReference>
<dbReference type="HOGENOM" id="CLU_125323_0_0_9"/>
<evidence type="ECO:0000256" key="6">
    <source>
        <dbReference type="ARBA" id="ARBA00022777"/>
    </source>
</evidence>
<keyword evidence="11" id="KW-1185">Reference proteome</keyword>
<dbReference type="InterPro" id="IPR005467">
    <property type="entry name" value="His_kinase_dom"/>
</dbReference>
<feature type="domain" description="Histidine kinase" evidence="9">
    <location>
        <begin position="1"/>
        <end position="106"/>
    </location>
</feature>
<dbReference type="InterPro" id="IPR004358">
    <property type="entry name" value="Sig_transdc_His_kin-like_C"/>
</dbReference>
<organism evidence="10 11">
    <name type="scientific">Thermosediminibacter oceani (strain ATCC BAA-1034 / DSM 16646 / JW/IW-1228P)</name>
    <dbReference type="NCBI Taxonomy" id="555079"/>
    <lineage>
        <taxon>Bacteria</taxon>
        <taxon>Bacillati</taxon>
        <taxon>Bacillota</taxon>
        <taxon>Clostridia</taxon>
        <taxon>Thermosediminibacterales</taxon>
        <taxon>Thermosediminibacteraceae</taxon>
        <taxon>Thermosediminibacter</taxon>
    </lineage>
</organism>
<keyword evidence="3" id="KW-0597">Phosphoprotein</keyword>
<dbReference type="Proteomes" id="UP000000272">
    <property type="component" value="Chromosome"/>
</dbReference>
<dbReference type="Gene3D" id="3.30.565.10">
    <property type="entry name" value="Histidine kinase-like ATPase, C-terminal domain"/>
    <property type="match status" value="1"/>
</dbReference>
<protein>
    <recommendedName>
        <fullName evidence="2">histidine kinase</fullName>
        <ecNumber evidence="2">2.7.13.3</ecNumber>
    </recommendedName>
</protein>
<dbReference type="KEGG" id="toc:Toce_0694"/>
<dbReference type="eggNOG" id="COG0323">
    <property type="taxonomic scope" value="Bacteria"/>
</dbReference>
<evidence type="ECO:0000256" key="1">
    <source>
        <dbReference type="ARBA" id="ARBA00000085"/>
    </source>
</evidence>
<dbReference type="InterPro" id="IPR036890">
    <property type="entry name" value="HATPase_C_sf"/>
</dbReference>
<dbReference type="EMBL" id="CP002131">
    <property type="protein sequence ID" value="ADL07463.1"/>
    <property type="molecule type" value="Genomic_DNA"/>
</dbReference>
<evidence type="ECO:0000256" key="8">
    <source>
        <dbReference type="ARBA" id="ARBA00023012"/>
    </source>
</evidence>
<comment type="catalytic activity">
    <reaction evidence="1">
        <text>ATP + protein L-histidine = ADP + protein N-phospho-L-histidine.</text>
        <dbReference type="EC" id="2.7.13.3"/>
    </reaction>
</comment>
<dbReference type="PRINTS" id="PR00344">
    <property type="entry name" value="BCTRLSENSOR"/>
</dbReference>
<evidence type="ECO:0000256" key="4">
    <source>
        <dbReference type="ARBA" id="ARBA00022679"/>
    </source>
</evidence>
<name>D9S236_THEOJ</name>
<dbReference type="InterPro" id="IPR003594">
    <property type="entry name" value="HATPase_dom"/>
</dbReference>
<keyword evidence="4" id="KW-0808">Transferase</keyword>